<dbReference type="SUPFAM" id="SSF52266">
    <property type="entry name" value="SGNH hydrolase"/>
    <property type="match status" value="1"/>
</dbReference>
<dbReference type="Proteomes" id="UP001519287">
    <property type="component" value="Unassembled WGS sequence"/>
</dbReference>
<organism evidence="1 2">
    <name type="scientific">Paenibacillus eucommiae</name>
    <dbReference type="NCBI Taxonomy" id="1355755"/>
    <lineage>
        <taxon>Bacteria</taxon>
        <taxon>Bacillati</taxon>
        <taxon>Bacillota</taxon>
        <taxon>Bacilli</taxon>
        <taxon>Bacillales</taxon>
        <taxon>Paenibacillaceae</taxon>
        <taxon>Paenibacillus</taxon>
    </lineage>
</organism>
<sequence>MVNPEILLPKEIPAVVGKEINIYFDNLIIEDADRYYVDVICDIGQHQNERWTLIPDAPGEYPLTISLYADTITKLATATTMIKVSGSEAVVDKASDTVSDTASDNARIPESVLFIGDSTTAAGFYTDELLNLFQNDPQSIVLLGTKGTAPNCHEGRGGWRVDSYFSGEESPFVFDKSFNFTRYMGTNGYRDLDYVCIHLGINDVFNKVNDAGVQRVIDEEMPMLEKIIASIQDYNASIQIGLMVAIPPSRFQDSFGSNYGAGQTRWRYKRNIFLWNKELLARFEHRKADGIFMLPINVNLDTVHNMASHSVSANSRCSKQIVRQTDGVHPAEDGYYQMADVIYYGLKNRSQKE</sequence>
<protein>
    <submittedName>
        <fullName evidence="1">Lysophospholipase L1-like esterase</fullName>
    </submittedName>
</protein>
<reference evidence="1 2" key="1">
    <citation type="submission" date="2021-03" db="EMBL/GenBank/DDBJ databases">
        <title>Genomic Encyclopedia of Type Strains, Phase IV (KMG-IV): sequencing the most valuable type-strain genomes for metagenomic binning, comparative biology and taxonomic classification.</title>
        <authorList>
            <person name="Goeker M."/>
        </authorList>
    </citation>
    <scope>NUCLEOTIDE SEQUENCE [LARGE SCALE GENOMIC DNA]</scope>
    <source>
        <strain evidence="1 2">DSM 26048</strain>
    </source>
</reference>
<dbReference type="CDD" id="cd00229">
    <property type="entry name" value="SGNH_hydrolase"/>
    <property type="match status" value="1"/>
</dbReference>
<dbReference type="RefSeq" id="WP_209972805.1">
    <property type="nucleotide sequence ID" value="NZ_JAGGLB010000012.1"/>
</dbReference>
<dbReference type="Gene3D" id="3.40.50.1110">
    <property type="entry name" value="SGNH hydrolase"/>
    <property type="match status" value="1"/>
</dbReference>
<keyword evidence="2" id="KW-1185">Reference proteome</keyword>
<dbReference type="Pfam" id="PF00657">
    <property type="entry name" value="Lipase_GDSL"/>
    <property type="match status" value="1"/>
</dbReference>
<evidence type="ECO:0000313" key="2">
    <source>
        <dbReference type="Proteomes" id="UP001519287"/>
    </source>
</evidence>
<accession>A0ABS4IWX7</accession>
<proteinExistence type="predicted"/>
<comment type="caution">
    <text evidence="1">The sequence shown here is derived from an EMBL/GenBank/DDBJ whole genome shotgun (WGS) entry which is preliminary data.</text>
</comment>
<gene>
    <name evidence="1" type="ORF">J2Z66_003696</name>
</gene>
<name>A0ABS4IWX7_9BACL</name>
<dbReference type="PANTHER" id="PTHR30383">
    <property type="entry name" value="THIOESTERASE 1/PROTEASE 1/LYSOPHOSPHOLIPASE L1"/>
    <property type="match status" value="1"/>
</dbReference>
<evidence type="ECO:0000313" key="1">
    <source>
        <dbReference type="EMBL" id="MBP1992088.1"/>
    </source>
</evidence>
<dbReference type="InterPro" id="IPR036514">
    <property type="entry name" value="SGNH_hydro_sf"/>
</dbReference>
<dbReference type="EMBL" id="JAGGLB010000012">
    <property type="protein sequence ID" value="MBP1992088.1"/>
    <property type="molecule type" value="Genomic_DNA"/>
</dbReference>
<dbReference type="InterPro" id="IPR051532">
    <property type="entry name" value="Ester_Hydrolysis_Enzymes"/>
</dbReference>
<dbReference type="InterPro" id="IPR001087">
    <property type="entry name" value="GDSL"/>
</dbReference>